<evidence type="ECO:0000259" key="2">
    <source>
        <dbReference type="Pfam" id="PF14378"/>
    </source>
</evidence>
<dbReference type="Pfam" id="PF14378">
    <property type="entry name" value="PAP2_3"/>
    <property type="match status" value="1"/>
</dbReference>
<feature type="domain" description="Inositolphosphotransferase Aur1/Ipt1" evidence="2">
    <location>
        <begin position="106"/>
        <end position="297"/>
    </location>
</feature>
<dbReference type="AlphaFoldDB" id="A0AA86GMM9"/>
<reference evidence="3 4" key="1">
    <citation type="journal article" date="2016" name="BMC Genomics">
        <title>Genomic analysis of the nitrate-respiring Sphingopyxis granuli (formerly Sphingomonas macrogoltabida) strain TFA.</title>
        <authorList>
            <person name="Garcia-Romero I."/>
            <person name="Perez-Pulido A.J."/>
            <person name="Gonzalez-Flores Y.E."/>
            <person name="Reyes-Ramirez F."/>
            <person name="Santero E."/>
            <person name="Floriano B."/>
        </authorList>
    </citation>
    <scope>NUCLEOTIDE SEQUENCE [LARGE SCALE GENOMIC DNA]</scope>
    <source>
        <strain evidence="3 4">TFA</strain>
    </source>
</reference>
<dbReference type="GO" id="GO:0016020">
    <property type="term" value="C:membrane"/>
    <property type="evidence" value="ECO:0007669"/>
    <property type="project" value="UniProtKB-SubCell"/>
</dbReference>
<keyword evidence="4" id="KW-1185">Reference proteome</keyword>
<feature type="transmembrane region" description="Helical" evidence="1">
    <location>
        <begin position="260"/>
        <end position="279"/>
    </location>
</feature>
<gene>
    <name evidence="3" type="ORF">SGRAN_2465</name>
</gene>
<dbReference type="RefSeq" id="WP_067184037.1">
    <property type="nucleotide sequence ID" value="NZ_CP012199.1"/>
</dbReference>
<dbReference type="InterPro" id="IPR026841">
    <property type="entry name" value="Aur1/Ipt1"/>
</dbReference>
<dbReference type="Proteomes" id="UP000058599">
    <property type="component" value="Chromosome"/>
</dbReference>
<feature type="transmembrane region" description="Helical" evidence="1">
    <location>
        <begin position="17"/>
        <end position="34"/>
    </location>
</feature>
<evidence type="ECO:0000256" key="1">
    <source>
        <dbReference type="SAM" id="Phobius"/>
    </source>
</evidence>
<feature type="transmembrane region" description="Helical" evidence="1">
    <location>
        <begin position="234"/>
        <end position="253"/>
    </location>
</feature>
<keyword evidence="1" id="KW-0812">Transmembrane</keyword>
<evidence type="ECO:0000313" key="3">
    <source>
        <dbReference type="EMBL" id="AMG74825.1"/>
    </source>
</evidence>
<feature type="transmembrane region" description="Helical" evidence="1">
    <location>
        <begin position="134"/>
        <end position="153"/>
    </location>
</feature>
<dbReference type="KEGG" id="sgi:SGRAN_2465"/>
<feature type="transmembrane region" description="Helical" evidence="1">
    <location>
        <begin position="70"/>
        <end position="96"/>
    </location>
</feature>
<proteinExistence type="predicted"/>
<feature type="transmembrane region" description="Helical" evidence="1">
    <location>
        <begin position="165"/>
        <end position="190"/>
    </location>
</feature>
<organism evidence="3 4">
    <name type="scientific">Sphingopyxis granuli</name>
    <dbReference type="NCBI Taxonomy" id="267128"/>
    <lineage>
        <taxon>Bacteria</taxon>
        <taxon>Pseudomonadati</taxon>
        <taxon>Pseudomonadota</taxon>
        <taxon>Alphaproteobacteria</taxon>
        <taxon>Sphingomonadales</taxon>
        <taxon>Sphingomonadaceae</taxon>
        <taxon>Sphingopyxis</taxon>
    </lineage>
</organism>
<evidence type="ECO:0000313" key="4">
    <source>
        <dbReference type="Proteomes" id="UP000058599"/>
    </source>
</evidence>
<name>A0AA86GMM9_9SPHN</name>
<sequence>MSASLHREPESQGFDDASWLLIGLCLLFLIAFQLAAPFAFAANGFGGSAAMIGLLWTTDRFYTRYRVRPAFAALVTSVMLIILFSIVGGILSYLVAAQGGALWDARLQRWDLALGFDWLGYARWVNEHPTLATLYRWAYVSMIPQLLVMVLALTATSRLREMRIAICAAILAGLAAVLLSGLTPAVGNYIHLNLGPGDLPNLQGAMVATFAQYVDFSGVRDGSLRLIELMRLEGIIVFPSYHSALGAIFIWGFTQLGRAGWPGVWWAGLMLLATPIYGGHYLVDVLAGIALAAAALVAAGRLVRRPWLRQVAKAVGGRTPLPATLPT</sequence>
<accession>A0AA86GMM9</accession>
<keyword evidence="1" id="KW-0472">Membrane</keyword>
<keyword evidence="1" id="KW-1133">Transmembrane helix</keyword>
<feature type="transmembrane region" description="Helical" evidence="1">
    <location>
        <begin position="285"/>
        <end position="303"/>
    </location>
</feature>
<dbReference type="EMBL" id="CP012199">
    <property type="protein sequence ID" value="AMG74825.1"/>
    <property type="molecule type" value="Genomic_DNA"/>
</dbReference>
<protein>
    <submittedName>
        <fullName evidence="3">Protein of unassigned function</fullName>
    </submittedName>
</protein>